<reference evidence="6" key="1">
    <citation type="submission" date="2016-11" db="EMBL/GenBank/DDBJ databases">
        <authorList>
            <person name="Varghese N."/>
            <person name="Submissions S."/>
        </authorList>
    </citation>
    <scope>NUCLEOTIDE SEQUENCE [LARGE SCALE GENOMIC DNA]</scope>
    <source>
        <strain evidence="6">DSM 22623</strain>
    </source>
</reference>
<dbReference type="Pfam" id="PF12833">
    <property type="entry name" value="HTH_18"/>
    <property type="match status" value="1"/>
</dbReference>
<evidence type="ECO:0000313" key="6">
    <source>
        <dbReference type="Proteomes" id="UP000184432"/>
    </source>
</evidence>
<dbReference type="InterPro" id="IPR020449">
    <property type="entry name" value="Tscrpt_reg_AraC-type_HTH"/>
</dbReference>
<dbReference type="Gene3D" id="2.60.120.10">
    <property type="entry name" value="Jelly Rolls"/>
    <property type="match status" value="1"/>
</dbReference>
<proteinExistence type="predicted"/>
<keyword evidence="2" id="KW-0238">DNA-binding</keyword>
<dbReference type="Proteomes" id="UP000184432">
    <property type="component" value="Unassembled WGS sequence"/>
</dbReference>
<dbReference type="InterPro" id="IPR009057">
    <property type="entry name" value="Homeodomain-like_sf"/>
</dbReference>
<accession>A0A1M6K525</accession>
<dbReference type="Pfam" id="PF02311">
    <property type="entry name" value="AraC_binding"/>
    <property type="match status" value="1"/>
</dbReference>
<dbReference type="InterPro" id="IPR037923">
    <property type="entry name" value="HTH-like"/>
</dbReference>
<evidence type="ECO:0000256" key="1">
    <source>
        <dbReference type="ARBA" id="ARBA00023015"/>
    </source>
</evidence>
<protein>
    <submittedName>
        <fullName evidence="5">Transcriptional regulator, AraC family</fullName>
    </submittedName>
</protein>
<dbReference type="STRING" id="570521.SAMN04488508_11079"/>
<keyword evidence="6" id="KW-1185">Reference proteome</keyword>
<gene>
    <name evidence="5" type="ORF">SAMN04488508_11079</name>
</gene>
<evidence type="ECO:0000259" key="4">
    <source>
        <dbReference type="PROSITE" id="PS01124"/>
    </source>
</evidence>
<keyword evidence="1" id="KW-0805">Transcription regulation</keyword>
<dbReference type="InterPro" id="IPR003313">
    <property type="entry name" value="AraC-bd"/>
</dbReference>
<dbReference type="PANTHER" id="PTHR43280">
    <property type="entry name" value="ARAC-FAMILY TRANSCRIPTIONAL REGULATOR"/>
    <property type="match status" value="1"/>
</dbReference>
<organism evidence="5 6">
    <name type="scientific">Aquimarina spongiae</name>
    <dbReference type="NCBI Taxonomy" id="570521"/>
    <lineage>
        <taxon>Bacteria</taxon>
        <taxon>Pseudomonadati</taxon>
        <taxon>Bacteroidota</taxon>
        <taxon>Flavobacteriia</taxon>
        <taxon>Flavobacteriales</taxon>
        <taxon>Flavobacteriaceae</taxon>
        <taxon>Aquimarina</taxon>
    </lineage>
</organism>
<evidence type="ECO:0000256" key="3">
    <source>
        <dbReference type="ARBA" id="ARBA00023163"/>
    </source>
</evidence>
<feature type="domain" description="HTH araC/xylS-type" evidence="4">
    <location>
        <begin position="192"/>
        <end position="289"/>
    </location>
</feature>
<dbReference type="SUPFAM" id="SSF51215">
    <property type="entry name" value="Regulatory protein AraC"/>
    <property type="match status" value="1"/>
</dbReference>
<evidence type="ECO:0000256" key="2">
    <source>
        <dbReference type="ARBA" id="ARBA00023125"/>
    </source>
</evidence>
<dbReference type="OrthoDB" id="1096411at2"/>
<dbReference type="AlphaFoldDB" id="A0A1M6K525"/>
<evidence type="ECO:0000313" key="5">
    <source>
        <dbReference type="EMBL" id="SHJ54051.1"/>
    </source>
</evidence>
<dbReference type="SUPFAM" id="SSF46689">
    <property type="entry name" value="Homeodomain-like"/>
    <property type="match status" value="1"/>
</dbReference>
<dbReference type="GO" id="GO:0043565">
    <property type="term" value="F:sequence-specific DNA binding"/>
    <property type="evidence" value="ECO:0007669"/>
    <property type="project" value="InterPro"/>
</dbReference>
<dbReference type="Gene3D" id="1.10.10.60">
    <property type="entry name" value="Homeodomain-like"/>
    <property type="match status" value="1"/>
</dbReference>
<sequence length="289" mass="33436">MTQSSPIPTYKLIDHSKNRLLFNIQKMGDIYDRQKGNGNQPHRHDFYTIIFAKKASGIHLIDFNEYQLTNNLIFFVSPGQVHQIIEKEQSNGWVITFSREFLEESHIDYCFIEDINLFTDYGQSPPLPLNQQEIDILNTYSHQMLTTLSSETKFRMSAIGALLKLFLITCNNICTLEQKHPQQVHAGTTILKAYKNLVENHFSEWHKVHQYAEALHVTPDHLNRTIKLLIGKTAKEYLQSRIIIAAKRMLFFSDLSTKEISFELGFSEPSNFSNFFKKITGISPSQYGK</sequence>
<dbReference type="InterPro" id="IPR014710">
    <property type="entry name" value="RmlC-like_jellyroll"/>
</dbReference>
<dbReference type="EMBL" id="FQYP01000010">
    <property type="protein sequence ID" value="SHJ54051.1"/>
    <property type="molecule type" value="Genomic_DNA"/>
</dbReference>
<name>A0A1M6K525_9FLAO</name>
<dbReference type="SMART" id="SM00342">
    <property type="entry name" value="HTH_ARAC"/>
    <property type="match status" value="1"/>
</dbReference>
<dbReference type="RefSeq" id="WP_073320506.1">
    <property type="nucleotide sequence ID" value="NZ_FQYP01000010.1"/>
</dbReference>
<dbReference type="GO" id="GO:0003700">
    <property type="term" value="F:DNA-binding transcription factor activity"/>
    <property type="evidence" value="ECO:0007669"/>
    <property type="project" value="InterPro"/>
</dbReference>
<keyword evidence="3" id="KW-0804">Transcription</keyword>
<dbReference type="InterPro" id="IPR018060">
    <property type="entry name" value="HTH_AraC"/>
</dbReference>
<dbReference type="PROSITE" id="PS01124">
    <property type="entry name" value="HTH_ARAC_FAMILY_2"/>
    <property type="match status" value="1"/>
</dbReference>
<dbReference type="PANTHER" id="PTHR43280:SF32">
    <property type="entry name" value="TRANSCRIPTIONAL REGULATORY PROTEIN"/>
    <property type="match status" value="1"/>
</dbReference>
<dbReference type="PRINTS" id="PR00032">
    <property type="entry name" value="HTHARAC"/>
</dbReference>